<sequence length="135" mass="15020">MSRTFSDVGRFVGLPYDVRHNDCADLVLLVQRELFGAVRALPAKRPRPLQPEAQALALAAAAGQLAQRTELPQDGDLVLMYDGAQALPGHAGTWFFLDFEPWVLHCSNALGESRLHRMRDLPGLGLRVEGVYRWI</sequence>
<name>A0A1I2E7N0_9BURK</name>
<dbReference type="Proteomes" id="UP000199119">
    <property type="component" value="Unassembled WGS sequence"/>
</dbReference>
<evidence type="ECO:0000313" key="1">
    <source>
        <dbReference type="EMBL" id="SFE88845.1"/>
    </source>
</evidence>
<dbReference type="AlphaFoldDB" id="A0A1I2E7N0"/>
<keyword evidence="2" id="KW-1185">Reference proteome</keyword>
<protein>
    <recommendedName>
        <fullName evidence="3">NlpC/P60 family protein</fullName>
    </recommendedName>
</protein>
<dbReference type="OrthoDB" id="8794468at2"/>
<organism evidence="1 2">
    <name type="scientific">Paracidovorax wautersii</name>
    <dbReference type="NCBI Taxonomy" id="1177982"/>
    <lineage>
        <taxon>Bacteria</taxon>
        <taxon>Pseudomonadati</taxon>
        <taxon>Pseudomonadota</taxon>
        <taxon>Betaproteobacteria</taxon>
        <taxon>Burkholderiales</taxon>
        <taxon>Comamonadaceae</taxon>
        <taxon>Paracidovorax</taxon>
    </lineage>
</organism>
<gene>
    <name evidence="1" type="ORF">SAMN04489711_106282</name>
</gene>
<proteinExistence type="predicted"/>
<evidence type="ECO:0008006" key="3">
    <source>
        <dbReference type="Google" id="ProtNLM"/>
    </source>
</evidence>
<reference evidence="2" key="1">
    <citation type="submission" date="2016-10" db="EMBL/GenBank/DDBJ databases">
        <authorList>
            <person name="Varghese N."/>
            <person name="Submissions S."/>
        </authorList>
    </citation>
    <scope>NUCLEOTIDE SEQUENCE [LARGE SCALE GENOMIC DNA]</scope>
    <source>
        <strain evidence="2">DSM 27981</strain>
    </source>
</reference>
<dbReference type="RefSeq" id="WP_092939640.1">
    <property type="nucleotide sequence ID" value="NZ_FONX01000006.1"/>
</dbReference>
<dbReference type="STRING" id="1177982.SAMN04489711_106282"/>
<evidence type="ECO:0000313" key="2">
    <source>
        <dbReference type="Proteomes" id="UP000199119"/>
    </source>
</evidence>
<accession>A0A1I2E7N0</accession>
<dbReference type="EMBL" id="FONX01000006">
    <property type="protein sequence ID" value="SFE88845.1"/>
    <property type="molecule type" value="Genomic_DNA"/>
</dbReference>